<dbReference type="OrthoDB" id="294295at2759"/>
<dbReference type="SUPFAM" id="SSF51735">
    <property type="entry name" value="NAD(P)-binding Rossmann-fold domains"/>
    <property type="match status" value="1"/>
</dbReference>
<accession>A0A9Q0JBY6</accession>
<evidence type="ECO:0008006" key="7">
    <source>
        <dbReference type="Google" id="ProtNLM"/>
    </source>
</evidence>
<evidence type="ECO:0000256" key="1">
    <source>
        <dbReference type="ARBA" id="ARBA00006484"/>
    </source>
</evidence>
<dbReference type="Proteomes" id="UP001141552">
    <property type="component" value="Unassembled WGS sequence"/>
</dbReference>
<dbReference type="Gene3D" id="3.40.50.720">
    <property type="entry name" value="NAD(P)-binding Rossmann-like Domain"/>
    <property type="match status" value="1"/>
</dbReference>
<feature type="compositionally biased region" description="Basic and acidic residues" evidence="3">
    <location>
        <begin position="45"/>
        <end position="61"/>
    </location>
</feature>
<dbReference type="PROSITE" id="PS00061">
    <property type="entry name" value="ADH_SHORT"/>
    <property type="match status" value="1"/>
</dbReference>
<keyword evidence="4" id="KW-1133">Transmembrane helix</keyword>
<dbReference type="Pfam" id="PF13561">
    <property type="entry name" value="adh_short_C2"/>
    <property type="match status" value="1"/>
</dbReference>
<evidence type="ECO:0000256" key="2">
    <source>
        <dbReference type="ARBA" id="ARBA00023002"/>
    </source>
</evidence>
<reference evidence="5" key="2">
    <citation type="journal article" date="2023" name="Plants (Basel)">
        <title>Annotation of the Turnera subulata (Passifloraceae) Draft Genome Reveals the S-Locus Evolved after the Divergence of Turneroideae from Passifloroideae in a Stepwise Manner.</title>
        <authorList>
            <person name="Henning P.M."/>
            <person name="Roalson E.H."/>
            <person name="Mir W."/>
            <person name="McCubbin A.G."/>
            <person name="Shore J.S."/>
        </authorList>
    </citation>
    <scope>NUCLEOTIDE SEQUENCE</scope>
    <source>
        <strain evidence="5">F60SS</strain>
    </source>
</reference>
<dbReference type="NCBIfam" id="NF005559">
    <property type="entry name" value="PRK07231.1"/>
    <property type="match status" value="1"/>
</dbReference>
<dbReference type="PRINTS" id="PR00081">
    <property type="entry name" value="GDHRDH"/>
</dbReference>
<comment type="caution">
    <text evidence="5">The sequence shown here is derived from an EMBL/GenBank/DDBJ whole genome shotgun (WGS) entry which is preliminary data.</text>
</comment>
<evidence type="ECO:0000313" key="6">
    <source>
        <dbReference type="Proteomes" id="UP001141552"/>
    </source>
</evidence>
<keyword evidence="2" id="KW-0560">Oxidoreductase</keyword>
<dbReference type="InterPro" id="IPR020904">
    <property type="entry name" value="Sc_DH/Rdtase_CS"/>
</dbReference>
<feature type="transmembrane region" description="Helical" evidence="4">
    <location>
        <begin position="78"/>
        <end position="98"/>
    </location>
</feature>
<comment type="similarity">
    <text evidence="1">Belongs to the short-chain dehydrogenases/reductases (SDR) family.</text>
</comment>
<feature type="region of interest" description="Disordered" evidence="3">
    <location>
        <begin position="40"/>
        <end position="68"/>
    </location>
</feature>
<dbReference type="GO" id="GO:0016491">
    <property type="term" value="F:oxidoreductase activity"/>
    <property type="evidence" value="ECO:0007669"/>
    <property type="project" value="UniProtKB-KW"/>
</dbReference>
<name>A0A9Q0JBY6_9ROSI</name>
<organism evidence="5 6">
    <name type="scientific">Turnera subulata</name>
    <dbReference type="NCBI Taxonomy" id="218843"/>
    <lineage>
        <taxon>Eukaryota</taxon>
        <taxon>Viridiplantae</taxon>
        <taxon>Streptophyta</taxon>
        <taxon>Embryophyta</taxon>
        <taxon>Tracheophyta</taxon>
        <taxon>Spermatophyta</taxon>
        <taxon>Magnoliopsida</taxon>
        <taxon>eudicotyledons</taxon>
        <taxon>Gunneridae</taxon>
        <taxon>Pentapetalae</taxon>
        <taxon>rosids</taxon>
        <taxon>fabids</taxon>
        <taxon>Malpighiales</taxon>
        <taxon>Passifloraceae</taxon>
        <taxon>Turnera</taxon>
    </lineage>
</organism>
<sequence>MSCLDPVLLVVVGAGCWWLQPSVVSLLWWRRGGGFDLQRGRRRQSQHERGDSDEAASRTEDSPDVLPRSGAARRRRHWLLVVAVVGGVAAVVETRWWLRFAARKEEGEKGWRGGDEVVMVVSGGGSRVKGRRKKMGWLEGKVALITGGASGIGAASARLFVQNGARVLIADIQDELGQSLCEQIGSPESISYVHCDVSCDSDVENAVDMAVSRYGKLDIMYNNAGTIGRGSLGILDSDNEDFKRVFDVNVYGGFLGAKHAARVMIPAKKGCIIFTASVASVVFGDVSHAYGASKNAVVGLAKNLSVELGKHGIRVNIISPSSLATPMTANALPPGMTKEDALELFSSAGNLKEVVLEPEDVAQAALYLASDESKYVSGVNLVLDGGYNLTNPSLSMAVKGFFNAI</sequence>
<gene>
    <name evidence="5" type="ORF">Tsubulata_026515</name>
</gene>
<dbReference type="FunFam" id="3.40.50.720:FF:000084">
    <property type="entry name" value="Short-chain dehydrogenase reductase"/>
    <property type="match status" value="1"/>
</dbReference>
<evidence type="ECO:0000313" key="5">
    <source>
        <dbReference type="EMBL" id="KAJ4835919.1"/>
    </source>
</evidence>
<dbReference type="AlphaFoldDB" id="A0A9Q0JBY6"/>
<dbReference type="PANTHER" id="PTHR43180:SF81">
    <property type="entry name" value="SHORT CHAIN ALCOHOL DEHYDROGENASE"/>
    <property type="match status" value="1"/>
</dbReference>
<dbReference type="InterPro" id="IPR036291">
    <property type="entry name" value="NAD(P)-bd_dom_sf"/>
</dbReference>
<dbReference type="PRINTS" id="PR00080">
    <property type="entry name" value="SDRFAMILY"/>
</dbReference>
<evidence type="ECO:0000256" key="4">
    <source>
        <dbReference type="SAM" id="Phobius"/>
    </source>
</evidence>
<reference evidence="5" key="1">
    <citation type="submission" date="2022-02" db="EMBL/GenBank/DDBJ databases">
        <authorList>
            <person name="Henning P.M."/>
            <person name="McCubbin A.G."/>
            <person name="Shore J.S."/>
        </authorList>
    </citation>
    <scope>NUCLEOTIDE SEQUENCE</scope>
    <source>
        <strain evidence="5">F60SS</strain>
        <tissue evidence="5">Leaves</tissue>
    </source>
</reference>
<keyword evidence="4" id="KW-0812">Transmembrane</keyword>
<feature type="transmembrane region" description="Helical" evidence="4">
    <location>
        <begin position="6"/>
        <end position="29"/>
    </location>
</feature>
<evidence type="ECO:0000256" key="3">
    <source>
        <dbReference type="SAM" id="MobiDB-lite"/>
    </source>
</evidence>
<keyword evidence="6" id="KW-1185">Reference proteome</keyword>
<dbReference type="InterPro" id="IPR002347">
    <property type="entry name" value="SDR_fam"/>
</dbReference>
<dbReference type="PANTHER" id="PTHR43180">
    <property type="entry name" value="3-OXOACYL-(ACYL-CARRIER-PROTEIN) REDUCTASE (AFU_ORTHOLOGUE AFUA_6G11210)"/>
    <property type="match status" value="1"/>
</dbReference>
<protein>
    <recommendedName>
        <fullName evidence="7">Secoisolariciresinol dehydrogenase</fullName>
    </recommendedName>
</protein>
<dbReference type="EMBL" id="JAKUCV010004269">
    <property type="protein sequence ID" value="KAJ4835919.1"/>
    <property type="molecule type" value="Genomic_DNA"/>
</dbReference>
<proteinExistence type="inferred from homology"/>
<keyword evidence="4" id="KW-0472">Membrane</keyword>